<evidence type="ECO:0000313" key="2">
    <source>
        <dbReference type="Proteomes" id="UP001144978"/>
    </source>
</evidence>
<reference evidence="1" key="1">
    <citation type="submission" date="2022-08" db="EMBL/GenBank/DDBJ databases">
        <title>Genome Sequence of Pycnoporus sanguineus.</title>
        <authorList>
            <person name="Buettner E."/>
        </authorList>
    </citation>
    <scope>NUCLEOTIDE SEQUENCE</scope>
    <source>
        <strain evidence="1">CG-C14</strain>
    </source>
</reference>
<accession>A0ACC1PZ54</accession>
<dbReference type="Proteomes" id="UP001144978">
    <property type="component" value="Unassembled WGS sequence"/>
</dbReference>
<evidence type="ECO:0000313" key="1">
    <source>
        <dbReference type="EMBL" id="KAJ3006265.1"/>
    </source>
</evidence>
<gene>
    <name evidence="1" type="ORF">NUW54_g4002</name>
</gene>
<sequence>MPLSLAGLESHPGRYIGPQLVSLALEAVLTGIVINQSLTFWERAERERNVVRLLVSFVTIVAFLQSSLRFYTAWRIFVEHFGNWISSVLFTWADKMQSTTTVLMAAPVQGFLIWRCWTLFNRSHFVLVSLSTLLLAQLISSVVVTIQTFQIHFGVVPEAEVEAGPLPKVPISPTFVLSLTCSAVLDVLVTGILLAFLARSKQNVTSSRFRRILRRLTVLIWEAALPPCICAVLTVVTYLTLVDVDYWDLTFQAILGKLYVLSLFVTFRRKGKDRHSRADVESDSDDVDVDGNDIEDPASGLSTSGQIGDAASSIARSAKPEVFVDFEAHSISAARNKGKSRSGLTRYPSVTSIASNDDAHPSRQGSVSSWRSSSRPPAAGSGGDAPIWTRFGMQNGEPVFIRDSRCSSTKDKDCITSWWESSSRAPLREPPDLSDKPDLALGDLYCNHVIGIDAPQLWIWTTDGWKPIAEGDMRASDNRRLSITPKKKLPSWVKGDWCLKQMVKHHKVIVGSAIEQLVKDPFDPSRFDFEDASTTAGRMIRLRHEAQLHDHSLCHGLSERRQVHFAPAVSIADEDQLQKMRRRTSAGRHDAKPRFFTFYRTFTWICITVGFLSICLATWSGSPGFGALSSQFLESVQARLSNLDASAAARPPPIPPLVLDHIQQAIRIALESTVPRYDFALARLGGNVIDFLTHPDHLRDADNYPHNVLTEELHHDACWNFPGDHGQVAIRLSRKITPSHVALDFNLSFGLVRAPRDIVLWGVVDGTGNRLAYDIHLQHYRDRVSQLGPAPAHAPVYTFLPMASFQYDPLSPFALQTFSVERAVQASGMSFGLVVVEIRSNWGGNRTAVCRIRVHGEPTA</sequence>
<keyword evidence="2" id="KW-1185">Reference proteome</keyword>
<proteinExistence type="predicted"/>
<name>A0ACC1PZ54_9APHY</name>
<protein>
    <submittedName>
        <fullName evidence="1">Uncharacterized protein</fullName>
    </submittedName>
</protein>
<dbReference type="EMBL" id="JANSHE010000877">
    <property type="protein sequence ID" value="KAJ3006265.1"/>
    <property type="molecule type" value="Genomic_DNA"/>
</dbReference>
<organism evidence="1 2">
    <name type="scientific">Trametes sanguinea</name>
    <dbReference type="NCBI Taxonomy" id="158606"/>
    <lineage>
        <taxon>Eukaryota</taxon>
        <taxon>Fungi</taxon>
        <taxon>Dikarya</taxon>
        <taxon>Basidiomycota</taxon>
        <taxon>Agaricomycotina</taxon>
        <taxon>Agaricomycetes</taxon>
        <taxon>Polyporales</taxon>
        <taxon>Polyporaceae</taxon>
        <taxon>Trametes</taxon>
    </lineage>
</organism>
<comment type="caution">
    <text evidence="1">The sequence shown here is derived from an EMBL/GenBank/DDBJ whole genome shotgun (WGS) entry which is preliminary data.</text>
</comment>